<keyword evidence="13" id="KW-0206">Cytoskeleton</keyword>
<dbReference type="STRING" id="336963.C4JYV7"/>
<reference evidence="21" key="1">
    <citation type="journal article" date="2009" name="Genome Res.">
        <title>Comparative genomic analyses of the human fungal pathogens Coccidioides and their relatives.</title>
        <authorList>
            <person name="Sharpton T.J."/>
            <person name="Stajich J.E."/>
            <person name="Rounsley S.D."/>
            <person name="Gardner M.J."/>
            <person name="Wortman J.R."/>
            <person name="Jordar V.S."/>
            <person name="Maiti R."/>
            <person name="Kodira C.D."/>
            <person name="Neafsey D.E."/>
            <person name="Zeng Q."/>
            <person name="Hung C.-Y."/>
            <person name="McMahan C."/>
            <person name="Muszewska A."/>
            <person name="Grynberg M."/>
            <person name="Mandel M.A."/>
            <person name="Kellner E.M."/>
            <person name="Barker B.M."/>
            <person name="Galgiani J.N."/>
            <person name="Orbach M.J."/>
            <person name="Kirkland T.N."/>
            <person name="Cole G.T."/>
            <person name="Henn M.R."/>
            <person name="Birren B.W."/>
            <person name="Taylor J.W."/>
        </authorList>
    </citation>
    <scope>NUCLEOTIDE SEQUENCE [LARGE SCALE GENOMIC DNA]</scope>
    <source>
        <strain evidence="21">UAMH 1704</strain>
    </source>
</reference>
<evidence type="ECO:0000313" key="21">
    <source>
        <dbReference type="Proteomes" id="UP000002058"/>
    </source>
</evidence>
<evidence type="ECO:0000256" key="14">
    <source>
        <dbReference type="ARBA" id="ARBA00023242"/>
    </source>
</evidence>
<feature type="compositionally biased region" description="Low complexity" evidence="19">
    <location>
        <begin position="170"/>
        <end position="184"/>
    </location>
</feature>
<keyword evidence="11" id="KW-0995">Kinetochore</keyword>
<evidence type="ECO:0000256" key="17">
    <source>
        <dbReference type="ARBA" id="ARBA00044152"/>
    </source>
</evidence>
<dbReference type="OMA" id="KESYHQY"/>
<evidence type="ECO:0000256" key="9">
    <source>
        <dbReference type="ARBA" id="ARBA00022776"/>
    </source>
</evidence>
<keyword evidence="8" id="KW-0493">Microtubule</keyword>
<dbReference type="eggNOG" id="ENOG502SCC0">
    <property type="taxonomic scope" value="Eukaryota"/>
</dbReference>
<protein>
    <recommendedName>
        <fullName evidence="17">DASH complex subunit DUO1</fullName>
    </recommendedName>
    <alternativeName>
        <fullName evidence="18">Outer kinetochore protein DUO1</fullName>
    </alternativeName>
</protein>
<comment type="similarity">
    <text evidence="4">Belongs to the DASH complex DUO1 family.</text>
</comment>
<keyword evidence="10" id="KW-0159">Chromosome partition</keyword>
<keyword evidence="21" id="KW-1185">Reference proteome</keyword>
<name>C4JYV7_UNCRE</name>
<evidence type="ECO:0000256" key="13">
    <source>
        <dbReference type="ARBA" id="ARBA00023212"/>
    </source>
</evidence>
<dbReference type="HOGENOM" id="CLU_074400_0_0_1"/>
<evidence type="ECO:0000256" key="6">
    <source>
        <dbReference type="ARBA" id="ARBA00022490"/>
    </source>
</evidence>
<evidence type="ECO:0000256" key="1">
    <source>
        <dbReference type="ARBA" id="ARBA00004123"/>
    </source>
</evidence>
<dbReference type="RefSeq" id="XP_002582585.1">
    <property type="nucleotide sequence ID" value="XM_002582539.1"/>
</dbReference>
<evidence type="ECO:0000256" key="11">
    <source>
        <dbReference type="ARBA" id="ARBA00022838"/>
    </source>
</evidence>
<feature type="region of interest" description="Disordered" evidence="19">
    <location>
        <begin position="135"/>
        <end position="241"/>
    </location>
</feature>
<dbReference type="InterPro" id="IPR013960">
    <property type="entry name" value="DASH_Duo1"/>
</dbReference>
<dbReference type="KEGG" id="ure:UREG_07358"/>
<evidence type="ECO:0000256" key="8">
    <source>
        <dbReference type="ARBA" id="ARBA00022701"/>
    </source>
</evidence>
<gene>
    <name evidence="20" type="ORF">UREG_07358</name>
</gene>
<dbReference type="GO" id="GO:0051301">
    <property type="term" value="P:cell division"/>
    <property type="evidence" value="ECO:0007669"/>
    <property type="project" value="UniProtKB-KW"/>
</dbReference>
<dbReference type="GO" id="GO:0007059">
    <property type="term" value="P:chromosome segregation"/>
    <property type="evidence" value="ECO:0007669"/>
    <property type="project" value="UniProtKB-KW"/>
</dbReference>
<dbReference type="OrthoDB" id="5546837at2759"/>
<feature type="compositionally biased region" description="Basic and acidic residues" evidence="19">
    <location>
        <begin position="135"/>
        <end position="169"/>
    </location>
</feature>
<comment type="subcellular location">
    <subcellularLocation>
        <location evidence="3">Chromosome</location>
        <location evidence="3">Centromere</location>
        <location evidence="3">Kinetochore</location>
    </subcellularLocation>
    <subcellularLocation>
        <location evidence="2">Cytoplasm</location>
        <location evidence="2">Cytoskeleton</location>
        <location evidence="2">Spindle</location>
    </subcellularLocation>
    <subcellularLocation>
        <location evidence="1">Nucleus</location>
    </subcellularLocation>
</comment>
<keyword evidence="15" id="KW-0131">Cell cycle</keyword>
<evidence type="ECO:0000256" key="4">
    <source>
        <dbReference type="ARBA" id="ARBA00005366"/>
    </source>
</evidence>
<dbReference type="EMBL" id="CH476619">
    <property type="protein sequence ID" value="EEP82493.1"/>
    <property type="molecule type" value="Genomic_DNA"/>
</dbReference>
<dbReference type="GO" id="GO:0042729">
    <property type="term" value="C:DASH complex"/>
    <property type="evidence" value="ECO:0007669"/>
    <property type="project" value="InterPro"/>
</dbReference>
<keyword evidence="14" id="KW-0539">Nucleus</keyword>
<evidence type="ECO:0000256" key="5">
    <source>
        <dbReference type="ARBA" id="ARBA00022454"/>
    </source>
</evidence>
<evidence type="ECO:0000256" key="7">
    <source>
        <dbReference type="ARBA" id="ARBA00022618"/>
    </source>
</evidence>
<dbReference type="InParanoid" id="C4JYV7"/>
<keyword evidence="12" id="KW-0175">Coiled coil</keyword>
<evidence type="ECO:0000256" key="15">
    <source>
        <dbReference type="ARBA" id="ARBA00023306"/>
    </source>
</evidence>
<organism evidence="20 21">
    <name type="scientific">Uncinocarpus reesii (strain UAMH 1704)</name>
    <dbReference type="NCBI Taxonomy" id="336963"/>
    <lineage>
        <taxon>Eukaryota</taxon>
        <taxon>Fungi</taxon>
        <taxon>Dikarya</taxon>
        <taxon>Ascomycota</taxon>
        <taxon>Pezizomycotina</taxon>
        <taxon>Eurotiomycetes</taxon>
        <taxon>Eurotiomycetidae</taxon>
        <taxon>Onygenales</taxon>
        <taxon>Onygenaceae</taxon>
        <taxon>Uncinocarpus</taxon>
    </lineage>
</organism>
<feature type="compositionally biased region" description="Polar residues" evidence="19">
    <location>
        <begin position="194"/>
        <end position="213"/>
    </location>
</feature>
<sequence length="256" mass="27964">MTVPTDDMEKLHLEESSEGDFWNMSSKQRPKHSSGKFAEDASSNQGIPSSEEREVALRAELQMLRNINNVIEGTIDSLERAKDNMGNVSRTVDSASTLLDTWTRVLSQTEHNQRLILNPSWQGATQDIAKMENEAALKQQAAERRELEQQQRKEALARKAAEEERKKAEAAAATSRGLRGASSRGRTRVAGRNPSISSTAQTGQTSLRNQSRGTADAAPSSVRASGPPNADHNTHITILPTPPGVLRISLLSSMGR</sequence>
<evidence type="ECO:0000256" key="3">
    <source>
        <dbReference type="ARBA" id="ARBA00004629"/>
    </source>
</evidence>
<dbReference type="GeneID" id="8444236"/>
<evidence type="ECO:0000256" key="18">
    <source>
        <dbReference type="ARBA" id="ARBA00044358"/>
    </source>
</evidence>
<evidence type="ECO:0000256" key="16">
    <source>
        <dbReference type="ARBA" id="ARBA00023328"/>
    </source>
</evidence>
<dbReference type="GO" id="GO:0000278">
    <property type="term" value="P:mitotic cell cycle"/>
    <property type="evidence" value="ECO:0007669"/>
    <property type="project" value="InterPro"/>
</dbReference>
<dbReference type="GO" id="GO:0005874">
    <property type="term" value="C:microtubule"/>
    <property type="evidence" value="ECO:0007669"/>
    <property type="project" value="UniProtKB-KW"/>
</dbReference>
<dbReference type="GO" id="GO:0072686">
    <property type="term" value="C:mitotic spindle"/>
    <property type="evidence" value="ECO:0007669"/>
    <property type="project" value="InterPro"/>
</dbReference>
<accession>C4JYV7</accession>
<dbReference type="PANTHER" id="PTHR28216">
    <property type="entry name" value="DASH COMPLEX SUBUNIT DUO1"/>
    <property type="match status" value="1"/>
</dbReference>
<feature type="region of interest" description="Disordered" evidence="19">
    <location>
        <begin position="1"/>
        <end position="52"/>
    </location>
</feature>
<evidence type="ECO:0000256" key="12">
    <source>
        <dbReference type="ARBA" id="ARBA00023054"/>
    </source>
</evidence>
<keyword evidence="16" id="KW-0137">Centromere</keyword>
<evidence type="ECO:0000313" key="20">
    <source>
        <dbReference type="EMBL" id="EEP82493.1"/>
    </source>
</evidence>
<dbReference type="PANTHER" id="PTHR28216:SF1">
    <property type="entry name" value="DASH COMPLEX SUBUNIT DUO1"/>
    <property type="match status" value="1"/>
</dbReference>
<dbReference type="AlphaFoldDB" id="C4JYV7"/>
<proteinExistence type="inferred from homology"/>
<dbReference type="VEuPathDB" id="FungiDB:UREG_07358"/>
<keyword evidence="6" id="KW-0963">Cytoplasm</keyword>
<keyword evidence="5" id="KW-0158">Chromosome</keyword>
<keyword evidence="7" id="KW-0132">Cell division</keyword>
<evidence type="ECO:0000256" key="2">
    <source>
        <dbReference type="ARBA" id="ARBA00004186"/>
    </source>
</evidence>
<evidence type="ECO:0000256" key="19">
    <source>
        <dbReference type="SAM" id="MobiDB-lite"/>
    </source>
</evidence>
<dbReference type="Proteomes" id="UP000002058">
    <property type="component" value="Unassembled WGS sequence"/>
</dbReference>
<keyword evidence="9" id="KW-0498">Mitosis</keyword>
<evidence type="ECO:0000256" key="10">
    <source>
        <dbReference type="ARBA" id="ARBA00022829"/>
    </source>
</evidence>
<dbReference type="Pfam" id="PF08651">
    <property type="entry name" value="DASH_Duo1"/>
    <property type="match status" value="1"/>
</dbReference>